<dbReference type="AlphaFoldDB" id="A0A917DDU5"/>
<name>A0A917DDU5_9HYPH</name>
<dbReference type="RefSeq" id="WP_188853158.1">
    <property type="nucleotide sequence ID" value="NZ_BMJJ01000009.1"/>
</dbReference>
<evidence type="ECO:0000256" key="1">
    <source>
        <dbReference type="SAM" id="MobiDB-lite"/>
    </source>
</evidence>
<proteinExistence type="predicted"/>
<dbReference type="EMBL" id="BMJJ01000009">
    <property type="protein sequence ID" value="GGD29029.1"/>
    <property type="molecule type" value="Genomic_DNA"/>
</dbReference>
<reference evidence="2" key="1">
    <citation type="journal article" date="2014" name="Int. J. Syst. Evol. Microbiol.">
        <title>Complete genome sequence of Corynebacterium casei LMG S-19264T (=DSM 44701T), isolated from a smear-ripened cheese.</title>
        <authorList>
            <consortium name="US DOE Joint Genome Institute (JGI-PGF)"/>
            <person name="Walter F."/>
            <person name="Albersmeier A."/>
            <person name="Kalinowski J."/>
            <person name="Ruckert C."/>
        </authorList>
    </citation>
    <scope>NUCLEOTIDE SEQUENCE</scope>
    <source>
        <strain evidence="2">CGMCC 1.15493</strain>
    </source>
</reference>
<dbReference type="Proteomes" id="UP000613160">
    <property type="component" value="Unassembled WGS sequence"/>
</dbReference>
<accession>A0A917DDU5</accession>
<organism evidence="2 3">
    <name type="scientific">Aureimonas glaciei</name>
    <dbReference type="NCBI Taxonomy" id="1776957"/>
    <lineage>
        <taxon>Bacteria</taxon>
        <taxon>Pseudomonadati</taxon>
        <taxon>Pseudomonadota</taxon>
        <taxon>Alphaproteobacteria</taxon>
        <taxon>Hyphomicrobiales</taxon>
        <taxon>Aurantimonadaceae</taxon>
        <taxon>Aureimonas</taxon>
    </lineage>
</organism>
<feature type="region of interest" description="Disordered" evidence="1">
    <location>
        <begin position="37"/>
        <end position="63"/>
    </location>
</feature>
<evidence type="ECO:0000313" key="3">
    <source>
        <dbReference type="Proteomes" id="UP000613160"/>
    </source>
</evidence>
<reference evidence="2" key="2">
    <citation type="submission" date="2020-09" db="EMBL/GenBank/DDBJ databases">
        <authorList>
            <person name="Sun Q."/>
            <person name="Zhou Y."/>
        </authorList>
    </citation>
    <scope>NUCLEOTIDE SEQUENCE</scope>
    <source>
        <strain evidence="2">CGMCC 1.15493</strain>
    </source>
</reference>
<sequence>MSDNNEIPQTQDFDVQELAAKHNISVEDAKHIIEKAGTDRGSVDAAAQDFKLGTGPSSKQSQG</sequence>
<evidence type="ECO:0000313" key="2">
    <source>
        <dbReference type="EMBL" id="GGD29029.1"/>
    </source>
</evidence>
<protein>
    <recommendedName>
        <fullName evidence="4">DUF3606 domain-containing protein</fullName>
    </recommendedName>
</protein>
<gene>
    <name evidence="2" type="ORF">GCM10011335_35230</name>
</gene>
<evidence type="ECO:0008006" key="4">
    <source>
        <dbReference type="Google" id="ProtNLM"/>
    </source>
</evidence>
<comment type="caution">
    <text evidence="2">The sequence shown here is derived from an EMBL/GenBank/DDBJ whole genome shotgun (WGS) entry which is preliminary data.</text>
</comment>
<keyword evidence="3" id="KW-1185">Reference proteome</keyword>